<feature type="transmembrane region" description="Helical" evidence="1">
    <location>
        <begin position="12"/>
        <end position="30"/>
    </location>
</feature>
<keyword evidence="1" id="KW-0812">Transmembrane</keyword>
<evidence type="ECO:0000256" key="1">
    <source>
        <dbReference type="SAM" id="Phobius"/>
    </source>
</evidence>
<keyword evidence="1" id="KW-0472">Membrane</keyword>
<keyword evidence="1" id="KW-1133">Transmembrane helix</keyword>
<keyword evidence="3" id="KW-1185">Reference proteome</keyword>
<organism evidence="2 3">
    <name type="scientific">Roseateles oligotrophus</name>
    <dbReference type="NCBI Taxonomy" id="1769250"/>
    <lineage>
        <taxon>Bacteria</taxon>
        <taxon>Pseudomonadati</taxon>
        <taxon>Pseudomonadota</taxon>
        <taxon>Betaproteobacteria</taxon>
        <taxon>Burkholderiales</taxon>
        <taxon>Sphaerotilaceae</taxon>
        <taxon>Roseateles</taxon>
    </lineage>
</organism>
<dbReference type="AlphaFoldDB" id="A0A840L952"/>
<proteinExistence type="predicted"/>
<dbReference type="Proteomes" id="UP000562027">
    <property type="component" value="Unassembled WGS sequence"/>
</dbReference>
<evidence type="ECO:0000313" key="3">
    <source>
        <dbReference type="Proteomes" id="UP000562027"/>
    </source>
</evidence>
<reference evidence="2 3" key="1">
    <citation type="submission" date="2020-08" db="EMBL/GenBank/DDBJ databases">
        <title>Functional genomics of gut bacteria from endangered species of beetles.</title>
        <authorList>
            <person name="Carlos-Shanley C."/>
        </authorList>
    </citation>
    <scope>NUCLEOTIDE SEQUENCE [LARGE SCALE GENOMIC DNA]</scope>
    <source>
        <strain evidence="2 3">S00239</strain>
    </source>
</reference>
<evidence type="ECO:0000313" key="2">
    <source>
        <dbReference type="EMBL" id="MBB4844700.1"/>
    </source>
</evidence>
<accession>A0A840L952</accession>
<dbReference type="EMBL" id="JACHLP010000006">
    <property type="protein sequence ID" value="MBB4844700.1"/>
    <property type="molecule type" value="Genomic_DNA"/>
</dbReference>
<gene>
    <name evidence="2" type="ORF">HNP55_003244</name>
</gene>
<protein>
    <submittedName>
        <fullName evidence="2">Uncharacterized protein</fullName>
    </submittedName>
</protein>
<sequence length="31" mass="3331">MPQTLAHLKTRHKLMLAVVLLMAAAGAVVVF</sequence>
<comment type="caution">
    <text evidence="2">The sequence shown here is derived from an EMBL/GenBank/DDBJ whole genome shotgun (WGS) entry which is preliminary data.</text>
</comment>
<name>A0A840L952_9BURK</name>